<evidence type="ECO:0000256" key="4">
    <source>
        <dbReference type="ARBA" id="ARBA00012448"/>
    </source>
</evidence>
<keyword evidence="16" id="KW-0812">Transmembrane</keyword>
<dbReference type="AlphaFoldDB" id="A0AAQ1MDP6"/>
<keyword evidence="16" id="KW-1133">Transmembrane helix</keyword>
<evidence type="ECO:0000256" key="1">
    <source>
        <dbReference type="ARBA" id="ARBA00003217"/>
    </source>
</evidence>
<feature type="active site" description="Proton acceptor" evidence="13">
    <location>
        <position position="70"/>
    </location>
</feature>
<keyword evidence="5 20" id="KW-0121">Carboxypeptidase</keyword>
<keyword evidence="10" id="KW-0573">Peptidoglycan synthesis</keyword>
<dbReference type="InterPro" id="IPR001967">
    <property type="entry name" value="Peptidase_S11_N"/>
</dbReference>
<reference evidence="20" key="2">
    <citation type="submission" date="2016-11" db="EMBL/GenBank/DDBJ databases">
        <authorList>
            <person name="Varghese N."/>
            <person name="Submissions S."/>
        </authorList>
    </citation>
    <scope>NUCLEOTIDE SEQUENCE</scope>
    <source>
        <strain evidence="20">DSM 4029</strain>
    </source>
</reference>
<keyword evidence="9" id="KW-0133">Cell shape</keyword>
<dbReference type="GO" id="GO:0009002">
    <property type="term" value="F:serine-type D-Ala-D-Ala carboxypeptidase activity"/>
    <property type="evidence" value="ECO:0007669"/>
    <property type="project" value="UniProtKB-EC"/>
</dbReference>
<evidence type="ECO:0000256" key="3">
    <source>
        <dbReference type="ARBA" id="ARBA00007164"/>
    </source>
</evidence>
<keyword evidence="7 17" id="KW-0732">Signal</keyword>
<dbReference type="InterPro" id="IPR015956">
    <property type="entry name" value="Peniciliin-bd_prot_C_sf"/>
</dbReference>
<evidence type="ECO:0000256" key="8">
    <source>
        <dbReference type="ARBA" id="ARBA00022801"/>
    </source>
</evidence>
<evidence type="ECO:0000256" key="5">
    <source>
        <dbReference type="ARBA" id="ARBA00022645"/>
    </source>
</evidence>
<protein>
    <recommendedName>
        <fullName evidence="4">serine-type D-Ala-D-Ala carboxypeptidase</fullName>
        <ecNumber evidence="4">3.4.16.4</ecNumber>
    </recommendedName>
</protein>
<evidence type="ECO:0000313" key="20">
    <source>
        <dbReference type="EMBL" id="SHG16036.1"/>
    </source>
</evidence>
<evidence type="ECO:0000256" key="15">
    <source>
        <dbReference type="RuleBase" id="RU004016"/>
    </source>
</evidence>
<dbReference type="PANTHER" id="PTHR21581">
    <property type="entry name" value="D-ALANYL-D-ALANINE CARBOXYPEPTIDASE"/>
    <property type="match status" value="1"/>
</dbReference>
<dbReference type="GO" id="GO:0009252">
    <property type="term" value="P:peptidoglycan biosynthetic process"/>
    <property type="evidence" value="ECO:0007669"/>
    <property type="project" value="UniProtKB-KW"/>
</dbReference>
<dbReference type="EMBL" id="WWVX01000008">
    <property type="protein sequence ID" value="MZL70254.1"/>
    <property type="molecule type" value="Genomic_DNA"/>
</dbReference>
<dbReference type="InterPro" id="IPR018044">
    <property type="entry name" value="Peptidase_S11"/>
</dbReference>
<sequence>MKQKFARVLTAFAVAFTLFLPTFPAQAAVYEPDFEMDSAQEGILLLSLDTGQVLFEQNADTKMAPASLTKIMTTILALENTENWEEETATAPDYIYDEFVGLNVSTANILRGEQLTIQQLVYAMMLQSANEGASVVADHFGGGSIDKFCQMMNQKATELGCTNTHFVNPHGLDADNHYSTPRDMAKIAQYALSLPNFSEVCESSRYTIPQTNKQGPRTLVTTVLMQDRIRGGEGIYSPYIKGIKTGTTDNAGRCVVTRYQNNGKDFLLVIMGAPMEGTQNRAFLLANKLFSWADKNFTLKTPLKEGEAVHQVKVAHSFQTDNLLLQAGSDVSLLMPTSADESSVQLVVTLDSEKVAAPVEKGQKLGTVTLKLGGEPIGETTLVAAESVKRSTLLWVVDSINGLLATTTAKVILVLLGLAVAAYVAYVVLAIRREKKKRRIKRNRKYKM</sequence>
<evidence type="ECO:0000256" key="14">
    <source>
        <dbReference type="PIRSR" id="PIRSR618044-2"/>
    </source>
</evidence>
<evidence type="ECO:0000256" key="7">
    <source>
        <dbReference type="ARBA" id="ARBA00022729"/>
    </source>
</evidence>
<gene>
    <name evidence="19" type="ORF">GT747_10865</name>
    <name evidence="20" type="ORF">SAMN05444424_1694</name>
</gene>
<evidence type="ECO:0000256" key="16">
    <source>
        <dbReference type="SAM" id="Phobius"/>
    </source>
</evidence>
<evidence type="ECO:0000256" key="10">
    <source>
        <dbReference type="ARBA" id="ARBA00022984"/>
    </source>
</evidence>
<feature type="signal peptide" evidence="17">
    <location>
        <begin position="1"/>
        <end position="27"/>
    </location>
</feature>
<feature type="domain" description="Peptidase S11 D-Ala-D-Ala carboxypeptidase A C-terminal" evidence="18">
    <location>
        <begin position="297"/>
        <end position="390"/>
    </location>
</feature>
<keyword evidence="6" id="KW-0645">Protease</keyword>
<comment type="similarity">
    <text evidence="3 15">Belongs to the peptidase S11 family.</text>
</comment>
<evidence type="ECO:0000259" key="18">
    <source>
        <dbReference type="SMART" id="SM00936"/>
    </source>
</evidence>
<keyword evidence="16" id="KW-0472">Membrane</keyword>
<reference evidence="21" key="1">
    <citation type="submission" date="2016-11" db="EMBL/GenBank/DDBJ databases">
        <authorList>
            <person name="Jaros S."/>
            <person name="Januszkiewicz K."/>
            <person name="Wedrychowicz H."/>
        </authorList>
    </citation>
    <scope>NUCLEOTIDE SEQUENCE [LARGE SCALE GENOMIC DNA]</scope>
    <source>
        <strain evidence="21">DSM 4029</strain>
    </source>
</reference>
<evidence type="ECO:0000256" key="17">
    <source>
        <dbReference type="SAM" id="SignalP"/>
    </source>
</evidence>
<feature type="binding site" evidence="14">
    <location>
        <position position="244"/>
    </location>
    <ligand>
        <name>substrate</name>
    </ligand>
</feature>
<keyword evidence="22" id="KW-1185">Reference proteome</keyword>
<comment type="function">
    <text evidence="1">Removes C-terminal D-alanyl residues from sugar-peptide cell wall precursors.</text>
</comment>
<dbReference type="SMART" id="SM00936">
    <property type="entry name" value="PBP5_C"/>
    <property type="match status" value="1"/>
</dbReference>
<dbReference type="GO" id="GO:0071555">
    <property type="term" value="P:cell wall organization"/>
    <property type="evidence" value="ECO:0007669"/>
    <property type="project" value="UniProtKB-KW"/>
</dbReference>
<comment type="caution">
    <text evidence="20">The sequence shown here is derived from an EMBL/GenBank/DDBJ whole genome shotgun (WGS) entry which is preliminary data.</text>
</comment>
<dbReference type="PRINTS" id="PR00725">
    <property type="entry name" value="DADACBPTASE1"/>
</dbReference>
<feature type="transmembrane region" description="Helical" evidence="16">
    <location>
        <begin position="411"/>
        <end position="431"/>
    </location>
</feature>
<dbReference type="PANTHER" id="PTHR21581:SF6">
    <property type="entry name" value="TRAFFICKING PROTEIN PARTICLE COMPLEX SUBUNIT 12"/>
    <property type="match status" value="1"/>
</dbReference>
<dbReference type="InterPro" id="IPR012907">
    <property type="entry name" value="Peptidase_S11_C"/>
</dbReference>
<feature type="active site" evidence="13">
    <location>
        <position position="128"/>
    </location>
</feature>
<evidence type="ECO:0000313" key="19">
    <source>
        <dbReference type="EMBL" id="MZL70254.1"/>
    </source>
</evidence>
<dbReference type="SUPFAM" id="SSF56601">
    <property type="entry name" value="beta-lactamase/transpeptidase-like"/>
    <property type="match status" value="1"/>
</dbReference>
<dbReference type="InterPro" id="IPR037167">
    <property type="entry name" value="Peptidase_S11_C_sf"/>
</dbReference>
<keyword evidence="11" id="KW-0961">Cell wall biogenesis/degradation</keyword>
<dbReference type="EMBL" id="FQVY01000002">
    <property type="protein sequence ID" value="SHG16036.1"/>
    <property type="molecule type" value="Genomic_DNA"/>
</dbReference>
<name>A0AAQ1MDP6_9FIRM</name>
<dbReference type="Pfam" id="PF07943">
    <property type="entry name" value="PBP5_C"/>
    <property type="match status" value="1"/>
</dbReference>
<dbReference type="InterPro" id="IPR012338">
    <property type="entry name" value="Beta-lactam/transpept-like"/>
</dbReference>
<dbReference type="GO" id="GO:0006508">
    <property type="term" value="P:proteolysis"/>
    <property type="evidence" value="ECO:0007669"/>
    <property type="project" value="UniProtKB-KW"/>
</dbReference>
<dbReference type="Gene3D" id="3.40.710.10">
    <property type="entry name" value="DD-peptidase/beta-lactamase superfamily"/>
    <property type="match status" value="1"/>
</dbReference>
<dbReference type="SUPFAM" id="SSF69189">
    <property type="entry name" value="Penicillin-binding protein associated domain"/>
    <property type="match status" value="1"/>
</dbReference>
<organism evidence="20 21">
    <name type="scientific">Bittarella massiliensis</name>
    <name type="common">ex Durand et al. 2017</name>
    <dbReference type="NCBI Taxonomy" id="1720313"/>
    <lineage>
        <taxon>Bacteria</taxon>
        <taxon>Bacillati</taxon>
        <taxon>Bacillota</taxon>
        <taxon>Clostridia</taxon>
        <taxon>Eubacteriales</taxon>
        <taxon>Oscillospiraceae</taxon>
        <taxon>Bittarella (ex Durand et al. 2017)</taxon>
    </lineage>
</organism>
<feature type="chain" id="PRO_5042831644" description="serine-type D-Ala-D-Ala carboxypeptidase" evidence="17">
    <location>
        <begin position="28"/>
        <end position="448"/>
    </location>
</feature>
<dbReference type="Pfam" id="PF00768">
    <property type="entry name" value="Peptidase_S11"/>
    <property type="match status" value="1"/>
</dbReference>
<evidence type="ECO:0000256" key="11">
    <source>
        <dbReference type="ARBA" id="ARBA00023316"/>
    </source>
</evidence>
<reference evidence="19 22" key="3">
    <citation type="journal article" date="2019" name="Nat. Med.">
        <title>A library of human gut bacterial isolates paired with longitudinal multiomics data enables mechanistic microbiome research.</title>
        <authorList>
            <person name="Poyet M."/>
            <person name="Groussin M."/>
            <person name="Gibbons S.M."/>
            <person name="Avila-Pacheco J."/>
            <person name="Jiang X."/>
            <person name="Kearney S.M."/>
            <person name="Perrotta A.R."/>
            <person name="Berdy B."/>
            <person name="Zhao S."/>
            <person name="Lieberman T.D."/>
            <person name="Swanson P.K."/>
            <person name="Smith M."/>
            <person name="Roesemann S."/>
            <person name="Alexander J.E."/>
            <person name="Rich S.A."/>
            <person name="Livny J."/>
            <person name="Vlamakis H."/>
            <person name="Clish C."/>
            <person name="Bullock K."/>
            <person name="Deik A."/>
            <person name="Scott J."/>
            <person name="Pierce K.A."/>
            <person name="Xavier R.J."/>
            <person name="Alm E.J."/>
        </authorList>
    </citation>
    <scope>NUCLEOTIDE SEQUENCE [LARGE SCALE GENOMIC DNA]</scope>
    <source>
        <strain evidence="19 22">BIOML-A2</strain>
    </source>
</reference>
<feature type="active site" description="Proton acceptor" evidence="13">
    <location>
        <position position="67"/>
    </location>
</feature>
<proteinExistence type="inferred from homology"/>
<dbReference type="Proteomes" id="UP000184089">
    <property type="component" value="Unassembled WGS sequence"/>
</dbReference>
<dbReference type="EC" id="3.4.16.4" evidence="4"/>
<comment type="catalytic activity">
    <reaction evidence="12">
        <text>Preferential cleavage: (Ac)2-L-Lys-D-Ala-|-D-Ala. Also transpeptidation of peptidyl-alanyl moieties that are N-acyl substituents of D-alanine.</text>
        <dbReference type="EC" id="3.4.16.4"/>
    </reaction>
</comment>
<keyword evidence="8" id="KW-0378">Hydrolase</keyword>
<evidence type="ECO:0000256" key="13">
    <source>
        <dbReference type="PIRSR" id="PIRSR618044-1"/>
    </source>
</evidence>
<evidence type="ECO:0000313" key="21">
    <source>
        <dbReference type="Proteomes" id="UP000184089"/>
    </source>
</evidence>
<evidence type="ECO:0000256" key="9">
    <source>
        <dbReference type="ARBA" id="ARBA00022960"/>
    </source>
</evidence>
<dbReference type="Proteomes" id="UP000474718">
    <property type="component" value="Unassembled WGS sequence"/>
</dbReference>
<evidence type="ECO:0000256" key="2">
    <source>
        <dbReference type="ARBA" id="ARBA00004752"/>
    </source>
</evidence>
<dbReference type="RefSeq" id="WP_021660406.1">
    <property type="nucleotide sequence ID" value="NZ_FQVY01000002.1"/>
</dbReference>
<evidence type="ECO:0000256" key="12">
    <source>
        <dbReference type="ARBA" id="ARBA00034000"/>
    </source>
</evidence>
<evidence type="ECO:0000313" key="22">
    <source>
        <dbReference type="Proteomes" id="UP000474718"/>
    </source>
</evidence>
<accession>A0AAQ1MDP6</accession>
<dbReference type="GO" id="GO:0008360">
    <property type="term" value="P:regulation of cell shape"/>
    <property type="evidence" value="ECO:0007669"/>
    <property type="project" value="UniProtKB-KW"/>
</dbReference>
<comment type="pathway">
    <text evidence="2">Cell wall biogenesis; peptidoglycan biosynthesis.</text>
</comment>
<evidence type="ECO:0000256" key="6">
    <source>
        <dbReference type="ARBA" id="ARBA00022670"/>
    </source>
</evidence>
<dbReference type="Gene3D" id="2.60.410.10">
    <property type="entry name" value="D-Ala-D-Ala carboxypeptidase, C-terminal domain"/>
    <property type="match status" value="1"/>
</dbReference>